<name>A0ABS2CYX0_9FLAO</name>
<reference evidence="2 3" key="1">
    <citation type="submission" date="2021-02" db="EMBL/GenBank/DDBJ databases">
        <authorList>
            <person name="Jung H.S."/>
            <person name="Chun B.H."/>
            <person name="Jeon C.O."/>
        </authorList>
    </citation>
    <scope>NUCLEOTIDE SEQUENCE [LARGE SCALE GENOMIC DNA]</scope>
    <source>
        <strain evidence="2 3">LMG 25203</strain>
    </source>
</reference>
<sequence length="227" mass="26169">MKSLDTYFPKMNPIFLGFFISLLGSLPLGYINVVGLQILLQQGIISHVLFVFGIVVIQFFMLKSVSIGAKWLVKQKNLMLFIDVFTVLFFALLSYYFFTNYNVTSSSLSQFPLSSYPFLLGLFLNVLNFIQWPYWAGIFIYLFRTKKLNPNKHNNSIFIVGVLVGTFTGMLVFAHTSHFFIQQSDFKINAYFNSIFAVLFLGLTLMQCFKLVVNYKKRINAKRDSLL</sequence>
<keyword evidence="1" id="KW-0472">Membrane</keyword>
<comment type="caution">
    <text evidence="2">The sequence shown here is derived from an EMBL/GenBank/DDBJ whole genome shotgun (WGS) entry which is preliminary data.</text>
</comment>
<evidence type="ECO:0000256" key="1">
    <source>
        <dbReference type="SAM" id="Phobius"/>
    </source>
</evidence>
<evidence type="ECO:0000313" key="3">
    <source>
        <dbReference type="Proteomes" id="UP000759529"/>
    </source>
</evidence>
<feature type="transmembrane region" description="Helical" evidence="1">
    <location>
        <begin position="44"/>
        <end position="66"/>
    </location>
</feature>
<dbReference type="Proteomes" id="UP000759529">
    <property type="component" value="Unassembled WGS sequence"/>
</dbReference>
<feature type="transmembrane region" description="Helical" evidence="1">
    <location>
        <begin position="155"/>
        <end position="174"/>
    </location>
</feature>
<feature type="transmembrane region" description="Helical" evidence="1">
    <location>
        <begin position="12"/>
        <end position="32"/>
    </location>
</feature>
<protein>
    <recommendedName>
        <fullName evidence="4">Lysine transporter LysE</fullName>
    </recommendedName>
</protein>
<dbReference type="EMBL" id="JACSOD020000490">
    <property type="protein sequence ID" value="MBM6499784.1"/>
    <property type="molecule type" value="Genomic_DNA"/>
</dbReference>
<gene>
    <name evidence="2" type="ORF">H9X54_010815</name>
</gene>
<accession>A0ABS2CYX0</accession>
<keyword evidence="1" id="KW-0812">Transmembrane</keyword>
<keyword evidence="3" id="KW-1185">Reference proteome</keyword>
<proteinExistence type="predicted"/>
<feature type="transmembrane region" description="Helical" evidence="1">
    <location>
        <begin position="78"/>
        <end position="98"/>
    </location>
</feature>
<organism evidence="2 3">
    <name type="scientific">Flavobacterium macrobrachii</name>
    <dbReference type="NCBI Taxonomy" id="591204"/>
    <lineage>
        <taxon>Bacteria</taxon>
        <taxon>Pseudomonadati</taxon>
        <taxon>Bacteroidota</taxon>
        <taxon>Flavobacteriia</taxon>
        <taxon>Flavobacteriales</taxon>
        <taxon>Flavobacteriaceae</taxon>
        <taxon>Flavobacterium</taxon>
    </lineage>
</organism>
<feature type="transmembrane region" description="Helical" evidence="1">
    <location>
        <begin position="118"/>
        <end position="143"/>
    </location>
</feature>
<feature type="transmembrane region" description="Helical" evidence="1">
    <location>
        <begin position="194"/>
        <end position="213"/>
    </location>
</feature>
<keyword evidence="1" id="KW-1133">Transmembrane helix</keyword>
<dbReference type="RefSeq" id="WP_129583031.1">
    <property type="nucleotide sequence ID" value="NZ_JACSOD020000490.1"/>
</dbReference>
<evidence type="ECO:0008006" key="4">
    <source>
        <dbReference type="Google" id="ProtNLM"/>
    </source>
</evidence>
<evidence type="ECO:0000313" key="2">
    <source>
        <dbReference type="EMBL" id="MBM6499784.1"/>
    </source>
</evidence>